<organism evidence="2 3">
    <name type="scientific">Corynascus novoguineensis</name>
    <dbReference type="NCBI Taxonomy" id="1126955"/>
    <lineage>
        <taxon>Eukaryota</taxon>
        <taxon>Fungi</taxon>
        <taxon>Dikarya</taxon>
        <taxon>Ascomycota</taxon>
        <taxon>Pezizomycotina</taxon>
        <taxon>Sordariomycetes</taxon>
        <taxon>Sordariomycetidae</taxon>
        <taxon>Sordariales</taxon>
        <taxon>Chaetomiaceae</taxon>
        <taxon>Corynascus</taxon>
    </lineage>
</organism>
<feature type="compositionally biased region" description="Basic and acidic residues" evidence="1">
    <location>
        <begin position="28"/>
        <end position="37"/>
    </location>
</feature>
<proteinExistence type="predicted"/>
<evidence type="ECO:0000313" key="2">
    <source>
        <dbReference type="EMBL" id="KAK4251557.1"/>
    </source>
</evidence>
<feature type="compositionally biased region" description="Basic and acidic residues" evidence="1">
    <location>
        <begin position="1"/>
        <end position="10"/>
    </location>
</feature>
<reference evidence="2" key="2">
    <citation type="submission" date="2023-05" db="EMBL/GenBank/DDBJ databases">
        <authorList>
            <consortium name="Lawrence Berkeley National Laboratory"/>
            <person name="Steindorff A."/>
            <person name="Hensen N."/>
            <person name="Bonometti L."/>
            <person name="Westerberg I."/>
            <person name="Brannstrom I.O."/>
            <person name="Guillou S."/>
            <person name="Cros-Aarteil S."/>
            <person name="Calhoun S."/>
            <person name="Haridas S."/>
            <person name="Kuo A."/>
            <person name="Mondo S."/>
            <person name="Pangilinan J."/>
            <person name="Riley R."/>
            <person name="Labutti K."/>
            <person name="Andreopoulos B."/>
            <person name="Lipzen A."/>
            <person name="Chen C."/>
            <person name="Yanf M."/>
            <person name="Daum C."/>
            <person name="Ng V."/>
            <person name="Clum A."/>
            <person name="Ohm R."/>
            <person name="Martin F."/>
            <person name="Silar P."/>
            <person name="Natvig D."/>
            <person name="Lalanne C."/>
            <person name="Gautier V."/>
            <person name="Ament-Velasquez S.L."/>
            <person name="Kruys A."/>
            <person name="Hutchinson M.I."/>
            <person name="Powell A.J."/>
            <person name="Barry K."/>
            <person name="Miller A.N."/>
            <person name="Grigoriev I.V."/>
            <person name="Debuchy R."/>
            <person name="Gladieux P."/>
            <person name="Thoren M.H."/>
            <person name="Johannesson H."/>
        </authorList>
    </citation>
    <scope>NUCLEOTIDE SEQUENCE</scope>
    <source>
        <strain evidence="2">CBS 359.72</strain>
    </source>
</reference>
<feature type="compositionally biased region" description="Low complexity" evidence="1">
    <location>
        <begin position="134"/>
        <end position="155"/>
    </location>
</feature>
<dbReference type="EMBL" id="MU857605">
    <property type="protein sequence ID" value="KAK4251557.1"/>
    <property type="molecule type" value="Genomic_DNA"/>
</dbReference>
<name>A0AAN7D2B1_9PEZI</name>
<evidence type="ECO:0000313" key="3">
    <source>
        <dbReference type="Proteomes" id="UP001303647"/>
    </source>
</evidence>
<reference evidence="2" key="1">
    <citation type="journal article" date="2023" name="Mol. Phylogenet. Evol.">
        <title>Genome-scale phylogeny and comparative genomics of the fungal order Sordariales.</title>
        <authorList>
            <person name="Hensen N."/>
            <person name="Bonometti L."/>
            <person name="Westerberg I."/>
            <person name="Brannstrom I.O."/>
            <person name="Guillou S."/>
            <person name="Cros-Aarteil S."/>
            <person name="Calhoun S."/>
            <person name="Haridas S."/>
            <person name="Kuo A."/>
            <person name="Mondo S."/>
            <person name="Pangilinan J."/>
            <person name="Riley R."/>
            <person name="LaButti K."/>
            <person name="Andreopoulos B."/>
            <person name="Lipzen A."/>
            <person name="Chen C."/>
            <person name="Yan M."/>
            <person name="Daum C."/>
            <person name="Ng V."/>
            <person name="Clum A."/>
            <person name="Steindorff A."/>
            <person name="Ohm R.A."/>
            <person name="Martin F."/>
            <person name="Silar P."/>
            <person name="Natvig D.O."/>
            <person name="Lalanne C."/>
            <person name="Gautier V."/>
            <person name="Ament-Velasquez S.L."/>
            <person name="Kruys A."/>
            <person name="Hutchinson M.I."/>
            <person name="Powell A.J."/>
            <person name="Barry K."/>
            <person name="Miller A.N."/>
            <person name="Grigoriev I.V."/>
            <person name="Debuchy R."/>
            <person name="Gladieux P."/>
            <person name="Hiltunen Thoren M."/>
            <person name="Johannesson H."/>
        </authorList>
    </citation>
    <scope>NUCLEOTIDE SEQUENCE</scope>
    <source>
        <strain evidence="2">CBS 359.72</strain>
    </source>
</reference>
<sequence length="228" mass="23842">MTDNSPREVSRLSSPDPAYTYLDAADTDNSKRTERSEALPIAISPPRITFARSRAVVDAPSNIHFGVFPPQGERAPPEDVLRGLIEANELSDAAIRAVLHGVKRPHDDEPADEPSAKRDKLGEELERMSASYQSAVPTSASSAGSSTVLSSVTAAHPPPLANGASNAGLPRPSVGGETSGALPIRPQGRRPPRLGNGTTMSRSGIPEVSEPPSPSDENSKHSFNGGAG</sequence>
<gene>
    <name evidence="2" type="ORF">C7999DRAFT_27974</name>
</gene>
<accession>A0AAN7D2B1</accession>
<dbReference type="Proteomes" id="UP001303647">
    <property type="component" value="Unassembled WGS sequence"/>
</dbReference>
<feature type="region of interest" description="Disordered" evidence="1">
    <location>
        <begin position="1"/>
        <end position="38"/>
    </location>
</feature>
<protein>
    <submittedName>
        <fullName evidence="2">Uncharacterized protein</fullName>
    </submittedName>
</protein>
<dbReference type="AlphaFoldDB" id="A0AAN7D2B1"/>
<comment type="caution">
    <text evidence="2">The sequence shown here is derived from an EMBL/GenBank/DDBJ whole genome shotgun (WGS) entry which is preliminary data.</text>
</comment>
<evidence type="ECO:0000256" key="1">
    <source>
        <dbReference type="SAM" id="MobiDB-lite"/>
    </source>
</evidence>
<keyword evidence="3" id="KW-1185">Reference proteome</keyword>
<feature type="compositionally biased region" description="Basic and acidic residues" evidence="1">
    <location>
        <begin position="104"/>
        <end position="127"/>
    </location>
</feature>
<feature type="region of interest" description="Disordered" evidence="1">
    <location>
        <begin position="102"/>
        <end position="228"/>
    </location>
</feature>